<dbReference type="EMBL" id="CP061281">
    <property type="protein sequence ID" value="QNS02441.1"/>
    <property type="molecule type" value="Genomic_DNA"/>
</dbReference>
<proteinExistence type="predicted"/>
<evidence type="ECO:0000313" key="1">
    <source>
        <dbReference type="EMBL" id="QNS02441.1"/>
    </source>
</evidence>
<dbReference type="RefSeq" id="WP_188335196.1">
    <property type="nucleotide sequence ID" value="NZ_CP061281.1"/>
</dbReference>
<name>A0A7H1B136_9ACTN</name>
<sequence length="211" mass="23054">MPEREIAGARQELRRSVEELARHLERFAAGLVPGPAPSFSGFDELWTADPWTPDGRYQVLSGRLPRPAVAGSVAELRERAAAVLAAAGWTTGTGEGEPESVRKRYEAIVYGTRDGFEVQFRLSARAVEFYGRTPVTRLYAWESPEPVVTAETVGPGYELCPECDGLGWCPTCEGRIVFLRSGSYTGYRSGCPDCRGDNVCLVCRGAGRRSC</sequence>
<accession>A0A7H1B136</accession>
<reference evidence="1 2" key="1">
    <citation type="submission" date="2020-09" db="EMBL/GenBank/DDBJ databases">
        <title>A novel species.</title>
        <authorList>
            <person name="Gao J."/>
        </authorList>
    </citation>
    <scope>NUCLEOTIDE SEQUENCE [LARGE SCALE GENOMIC DNA]</scope>
    <source>
        <strain evidence="1 2">CRXT-Y-14</strain>
    </source>
</reference>
<dbReference type="KEGG" id="sxn:IAG42_01635"/>
<keyword evidence="2" id="KW-1185">Reference proteome</keyword>
<organism evidence="1 2">
    <name type="scientific">Streptomyces xanthii</name>
    <dbReference type="NCBI Taxonomy" id="2768069"/>
    <lineage>
        <taxon>Bacteria</taxon>
        <taxon>Bacillati</taxon>
        <taxon>Actinomycetota</taxon>
        <taxon>Actinomycetes</taxon>
        <taxon>Kitasatosporales</taxon>
        <taxon>Streptomycetaceae</taxon>
        <taxon>Streptomyces</taxon>
    </lineage>
</organism>
<dbReference type="AlphaFoldDB" id="A0A7H1B136"/>
<protein>
    <submittedName>
        <fullName evidence="1">Uncharacterized protein</fullName>
    </submittedName>
</protein>
<dbReference type="InterPro" id="IPR036410">
    <property type="entry name" value="HSP_DnaJ_Cys-rich_dom_sf"/>
</dbReference>
<gene>
    <name evidence="1" type="ORF">IAG42_01635</name>
</gene>
<dbReference type="SUPFAM" id="SSF57938">
    <property type="entry name" value="DnaJ/Hsp40 cysteine-rich domain"/>
    <property type="match status" value="1"/>
</dbReference>
<evidence type="ECO:0000313" key="2">
    <source>
        <dbReference type="Proteomes" id="UP000516428"/>
    </source>
</evidence>
<dbReference type="Proteomes" id="UP000516428">
    <property type="component" value="Chromosome"/>
</dbReference>